<dbReference type="Gene3D" id="3.40.50.1110">
    <property type="entry name" value="SGNH hydrolase"/>
    <property type="match status" value="1"/>
</dbReference>
<dbReference type="InterPro" id="IPR036514">
    <property type="entry name" value="SGNH_hydro_sf"/>
</dbReference>
<sequence>MNGKLKKIKNSNGEYIFPVTVGEAVFVTENKTLKDKLSEIDQSLSTGTSNGGKSIQDFYKQPKVGKKIDFVGDSTTDVAPALYSRLGSYMALGGILEGASYVNRGNNGGTVRQFVTNTGTKNGIISVISDQADLYVLSYGINDIRVGDPVSQIKADIKEVIDRLLAETKGYILLRIPNPFLTTSTSGWVVPNSSAQEYSSQLWEIYESFRGYSERLDIIDIPNLVFGRKCLASHPLMLDQLHPNDLGYKCIADEIAERISGKQKSFSEFYEYDVLMKGWISDFTTDISSTSLKFYTPSPRALHVDDVIYVGNSYSFIVSQEPTVNANNWTIAHTHVGDLNRLGVVKVLRRKI</sequence>
<dbReference type="GO" id="GO:0004622">
    <property type="term" value="F:phosphatidylcholine lysophospholipase activity"/>
    <property type="evidence" value="ECO:0007669"/>
    <property type="project" value="TreeGrafter"/>
</dbReference>
<gene>
    <name evidence="1" type="ORF">CN984_12240</name>
</gene>
<organism evidence="1 2">
    <name type="scientific">Bacillus cereus</name>
    <dbReference type="NCBI Taxonomy" id="1396"/>
    <lineage>
        <taxon>Bacteria</taxon>
        <taxon>Bacillati</taxon>
        <taxon>Bacillota</taxon>
        <taxon>Bacilli</taxon>
        <taxon>Bacillales</taxon>
        <taxon>Bacillaceae</taxon>
        <taxon>Bacillus</taxon>
        <taxon>Bacillus cereus group</taxon>
    </lineage>
</organism>
<accession>A0A2A7FN40</accession>
<name>A0A2A7FN40_BACCE</name>
<dbReference type="CDD" id="cd00229">
    <property type="entry name" value="SGNH_hydrolase"/>
    <property type="match status" value="1"/>
</dbReference>
<dbReference type="Pfam" id="PF13472">
    <property type="entry name" value="Lipase_GDSL_2"/>
    <property type="match status" value="1"/>
</dbReference>
<dbReference type="InterPro" id="IPR013830">
    <property type="entry name" value="SGNH_hydro"/>
</dbReference>
<protein>
    <submittedName>
        <fullName evidence="1">Uncharacterized protein</fullName>
    </submittedName>
</protein>
<dbReference type="PANTHER" id="PTHR30383:SF5">
    <property type="entry name" value="SGNH HYDROLASE-TYPE ESTERASE DOMAIN-CONTAINING PROTEIN"/>
    <property type="match status" value="1"/>
</dbReference>
<dbReference type="PANTHER" id="PTHR30383">
    <property type="entry name" value="THIOESTERASE 1/PROTEASE 1/LYSOPHOSPHOLIPASE L1"/>
    <property type="match status" value="1"/>
</dbReference>
<dbReference type="EMBL" id="NUIL01000015">
    <property type="protein sequence ID" value="PGO29204.1"/>
    <property type="molecule type" value="Genomic_DNA"/>
</dbReference>
<evidence type="ECO:0000313" key="1">
    <source>
        <dbReference type="EMBL" id="PGO29204.1"/>
    </source>
</evidence>
<dbReference type="Proteomes" id="UP000223777">
    <property type="component" value="Unassembled WGS sequence"/>
</dbReference>
<dbReference type="InterPro" id="IPR051532">
    <property type="entry name" value="Ester_Hydrolysis_Enzymes"/>
</dbReference>
<dbReference type="RefSeq" id="WP_097883326.1">
    <property type="nucleotide sequence ID" value="NZ_NUIL01000015.1"/>
</dbReference>
<reference evidence="1 2" key="1">
    <citation type="submission" date="2017-09" db="EMBL/GenBank/DDBJ databases">
        <title>Large-scale bioinformatics analysis of Bacillus genomes uncovers conserved roles of natural products in bacterial physiology.</title>
        <authorList>
            <consortium name="Agbiome Team Llc"/>
            <person name="Bleich R.M."/>
            <person name="Grubbs K.J."/>
            <person name="Santa Maria K.C."/>
            <person name="Allen S.E."/>
            <person name="Farag S."/>
            <person name="Shank E.A."/>
            <person name="Bowers A."/>
        </authorList>
    </citation>
    <scope>NUCLEOTIDE SEQUENCE [LARGE SCALE GENOMIC DNA]</scope>
    <source>
        <strain evidence="1 2">AFS050027</strain>
    </source>
</reference>
<evidence type="ECO:0000313" key="2">
    <source>
        <dbReference type="Proteomes" id="UP000223777"/>
    </source>
</evidence>
<dbReference type="AlphaFoldDB" id="A0A2A7FN40"/>
<proteinExistence type="predicted"/>
<comment type="caution">
    <text evidence="1">The sequence shown here is derived from an EMBL/GenBank/DDBJ whole genome shotgun (WGS) entry which is preliminary data.</text>
</comment>
<dbReference type="SUPFAM" id="SSF52266">
    <property type="entry name" value="SGNH hydrolase"/>
    <property type="match status" value="1"/>
</dbReference>